<feature type="transmembrane region" description="Helical" evidence="14">
    <location>
        <begin position="281"/>
        <end position="311"/>
    </location>
</feature>
<dbReference type="PANTHER" id="PTHR14239:SF0">
    <property type="entry name" value="F420-DEPENDENT NADP REDUCTASE"/>
    <property type="match status" value="1"/>
</dbReference>
<feature type="domain" description="Pyrroline-5-carboxylate reductase catalytic N-terminal" evidence="16">
    <location>
        <begin position="20"/>
        <end position="122"/>
    </location>
</feature>
<organism evidence="17 18">
    <name type="scientific">Brachionus calyciflorus</name>
    <dbReference type="NCBI Taxonomy" id="104777"/>
    <lineage>
        <taxon>Eukaryota</taxon>
        <taxon>Metazoa</taxon>
        <taxon>Spiralia</taxon>
        <taxon>Gnathifera</taxon>
        <taxon>Rotifera</taxon>
        <taxon>Eurotatoria</taxon>
        <taxon>Monogononta</taxon>
        <taxon>Pseudotrocha</taxon>
        <taxon>Ploima</taxon>
        <taxon>Brachionidae</taxon>
        <taxon>Brachionus</taxon>
    </lineage>
</organism>
<reference evidence="17" key="1">
    <citation type="submission" date="2021-02" db="EMBL/GenBank/DDBJ databases">
        <authorList>
            <person name="Nowell W R."/>
        </authorList>
    </citation>
    <scope>NUCLEOTIDE SEQUENCE</scope>
    <source>
        <strain evidence="17">Ploen Becks lab</strain>
    </source>
</reference>
<dbReference type="GO" id="GO:0006826">
    <property type="term" value="P:iron ion transport"/>
    <property type="evidence" value="ECO:0007669"/>
    <property type="project" value="UniProtKB-KW"/>
</dbReference>
<keyword evidence="11 14" id="KW-0472">Membrane</keyword>
<keyword evidence="5" id="KW-0410">Iron transport</keyword>
<dbReference type="AlphaFoldDB" id="A0A813XU63"/>
<evidence type="ECO:0000256" key="9">
    <source>
        <dbReference type="ARBA" id="ARBA00023002"/>
    </source>
</evidence>
<evidence type="ECO:0000256" key="7">
    <source>
        <dbReference type="ARBA" id="ARBA00022753"/>
    </source>
</evidence>
<evidence type="ECO:0000313" key="17">
    <source>
        <dbReference type="EMBL" id="CAF0873096.1"/>
    </source>
</evidence>
<evidence type="ECO:0000259" key="15">
    <source>
        <dbReference type="Pfam" id="PF01794"/>
    </source>
</evidence>
<evidence type="ECO:0000256" key="5">
    <source>
        <dbReference type="ARBA" id="ARBA00022496"/>
    </source>
</evidence>
<dbReference type="InterPro" id="IPR013130">
    <property type="entry name" value="Fe3_Rdtase_TM_dom"/>
</dbReference>
<dbReference type="PANTHER" id="PTHR14239">
    <property type="entry name" value="DUDULIN-RELATED"/>
    <property type="match status" value="1"/>
</dbReference>
<feature type="transmembrane region" description="Helical" evidence="14">
    <location>
        <begin position="332"/>
        <end position="351"/>
    </location>
</feature>
<evidence type="ECO:0000256" key="10">
    <source>
        <dbReference type="ARBA" id="ARBA00023008"/>
    </source>
</evidence>
<protein>
    <submittedName>
        <fullName evidence="17">Uncharacterized protein</fullName>
    </submittedName>
</protein>
<evidence type="ECO:0000256" key="11">
    <source>
        <dbReference type="ARBA" id="ARBA00023136"/>
    </source>
</evidence>
<dbReference type="GO" id="GO:0052851">
    <property type="term" value="F:ferric-chelate reductase (NADPH) activity"/>
    <property type="evidence" value="ECO:0007669"/>
    <property type="project" value="TreeGrafter"/>
</dbReference>
<dbReference type="InterPro" id="IPR051267">
    <property type="entry name" value="STEAP_metalloreductase"/>
</dbReference>
<dbReference type="Proteomes" id="UP000663879">
    <property type="component" value="Unassembled WGS sequence"/>
</dbReference>
<evidence type="ECO:0000256" key="13">
    <source>
        <dbReference type="ARBA" id="ARBA00049387"/>
    </source>
</evidence>
<proteinExistence type="inferred from homology"/>
<keyword evidence="8 14" id="KW-1133">Transmembrane helix</keyword>
<comment type="cofactor">
    <cofactor evidence="2">
        <name>FAD</name>
        <dbReference type="ChEBI" id="CHEBI:57692"/>
    </cofactor>
</comment>
<keyword evidence="7" id="KW-0967">Endosome</keyword>
<evidence type="ECO:0000256" key="6">
    <source>
        <dbReference type="ARBA" id="ARBA00022692"/>
    </source>
</evidence>
<feature type="transmembrane region" description="Helical" evidence="14">
    <location>
        <begin position="416"/>
        <end position="433"/>
    </location>
</feature>
<dbReference type="GO" id="GO:0015677">
    <property type="term" value="P:copper ion import"/>
    <property type="evidence" value="ECO:0007669"/>
    <property type="project" value="TreeGrafter"/>
</dbReference>
<keyword evidence="6 14" id="KW-0812">Transmembrane</keyword>
<comment type="similarity">
    <text evidence="4">Belongs to the STEAP family.</text>
</comment>
<keyword evidence="10" id="KW-0186">Copper</keyword>
<comment type="subcellular location">
    <subcellularLocation>
        <location evidence="3">Endosome membrane</location>
        <topology evidence="3">Multi-pass membrane protein</topology>
    </subcellularLocation>
</comment>
<evidence type="ECO:0000256" key="3">
    <source>
        <dbReference type="ARBA" id="ARBA00004337"/>
    </source>
</evidence>
<comment type="catalytic activity">
    <reaction evidence="12">
        <text>2 Cu(+) + NADP(+) + H(+) = 2 Cu(2+) + NADPH</text>
        <dbReference type="Rhea" id="RHEA:71771"/>
        <dbReference type="ChEBI" id="CHEBI:15378"/>
        <dbReference type="ChEBI" id="CHEBI:29036"/>
        <dbReference type="ChEBI" id="CHEBI:49552"/>
        <dbReference type="ChEBI" id="CHEBI:57783"/>
        <dbReference type="ChEBI" id="CHEBI:58349"/>
    </reaction>
    <physiologicalReaction direction="right-to-left" evidence="12">
        <dbReference type="Rhea" id="RHEA:71773"/>
    </physiologicalReaction>
</comment>
<dbReference type="Gene3D" id="3.40.50.720">
    <property type="entry name" value="NAD(P)-binding Rossmann-like Domain"/>
    <property type="match status" value="1"/>
</dbReference>
<name>A0A813XU63_9BILA</name>
<dbReference type="InterPro" id="IPR036291">
    <property type="entry name" value="NAD(P)-bd_dom_sf"/>
</dbReference>
<feature type="transmembrane region" description="Helical" evidence="14">
    <location>
        <begin position="453"/>
        <end position="472"/>
    </location>
</feature>
<keyword evidence="5" id="KW-0406">Ion transport</keyword>
<dbReference type="EMBL" id="CAJNOC010001541">
    <property type="protein sequence ID" value="CAF0873096.1"/>
    <property type="molecule type" value="Genomic_DNA"/>
</dbReference>
<evidence type="ECO:0000256" key="2">
    <source>
        <dbReference type="ARBA" id="ARBA00001974"/>
    </source>
</evidence>
<evidence type="ECO:0000259" key="16">
    <source>
        <dbReference type="Pfam" id="PF03807"/>
    </source>
</evidence>
<dbReference type="OrthoDB" id="550646at2759"/>
<evidence type="ECO:0000313" key="18">
    <source>
        <dbReference type="Proteomes" id="UP000663879"/>
    </source>
</evidence>
<dbReference type="GO" id="GO:0005886">
    <property type="term" value="C:plasma membrane"/>
    <property type="evidence" value="ECO:0007669"/>
    <property type="project" value="TreeGrafter"/>
</dbReference>
<keyword evidence="5" id="KW-0408">Iron</keyword>
<keyword evidence="5" id="KW-0813">Transport</keyword>
<comment type="caution">
    <text evidence="17">The sequence shown here is derived from an EMBL/GenBank/DDBJ whole genome shotgun (WGS) entry which is preliminary data.</text>
</comment>
<evidence type="ECO:0000256" key="4">
    <source>
        <dbReference type="ARBA" id="ARBA00007729"/>
    </source>
</evidence>
<evidence type="ECO:0000256" key="1">
    <source>
        <dbReference type="ARBA" id="ARBA00001970"/>
    </source>
</evidence>
<dbReference type="GO" id="GO:0010008">
    <property type="term" value="C:endosome membrane"/>
    <property type="evidence" value="ECO:0007669"/>
    <property type="project" value="UniProtKB-SubCell"/>
</dbReference>
<dbReference type="InterPro" id="IPR028939">
    <property type="entry name" value="P5C_Rdtase_cat_N"/>
</dbReference>
<dbReference type="Pfam" id="PF03807">
    <property type="entry name" value="F420_oxidored"/>
    <property type="match status" value="1"/>
</dbReference>
<comment type="cofactor">
    <cofactor evidence="1">
        <name>heme b</name>
        <dbReference type="ChEBI" id="CHEBI:60344"/>
    </cofactor>
</comment>
<evidence type="ECO:0000256" key="14">
    <source>
        <dbReference type="SAM" id="Phobius"/>
    </source>
</evidence>
<dbReference type="SUPFAM" id="SSF51735">
    <property type="entry name" value="NAD(P)-binding Rossmann-fold domains"/>
    <property type="match status" value="1"/>
</dbReference>
<feature type="transmembrane region" description="Helical" evidence="14">
    <location>
        <begin position="241"/>
        <end position="261"/>
    </location>
</feature>
<comment type="catalytic activity">
    <reaction evidence="13">
        <text>2 Fe(2+) + NADP(+) + H(+) = 2 Fe(3+) + NADPH</text>
        <dbReference type="Rhea" id="RHEA:71767"/>
        <dbReference type="ChEBI" id="CHEBI:15378"/>
        <dbReference type="ChEBI" id="CHEBI:29033"/>
        <dbReference type="ChEBI" id="CHEBI:29034"/>
        <dbReference type="ChEBI" id="CHEBI:57783"/>
        <dbReference type="ChEBI" id="CHEBI:58349"/>
    </reaction>
    <physiologicalReaction direction="right-to-left" evidence="13">
        <dbReference type="Rhea" id="RHEA:71769"/>
    </physiologicalReaction>
</comment>
<dbReference type="GO" id="GO:0008823">
    <property type="term" value="F:cupric reductase (NADH) activity"/>
    <property type="evidence" value="ECO:0007669"/>
    <property type="project" value="TreeGrafter"/>
</dbReference>
<evidence type="ECO:0000256" key="8">
    <source>
        <dbReference type="ARBA" id="ARBA00022989"/>
    </source>
</evidence>
<dbReference type="Pfam" id="PF01794">
    <property type="entry name" value="Ferric_reduct"/>
    <property type="match status" value="1"/>
</dbReference>
<keyword evidence="18" id="KW-1185">Reference proteome</keyword>
<sequence>MNEMTEIRIDIENSNKINEKIAIIGTGNYGVAIGKRLLHFGYEVIYGSRNPNKEYLKKCFQDLNNTYQMDVTSIYDAWNRADNLVILAISVDNYENFVSEIMSSLNEKNSQKKSKIIIEISNLKDSDNFKTLKISNAEKLNSLFKEKISEKNLNYPIHVVKGFNLINAHSISLFLYETNKTNLTNCDLTVPIAGNDRHAKQKVIELCSIIGLKANDIGLLKSSLKLELANKLTFDEWKYPTLISLVYFFVNFVWEFFHNFIFTKKPTTFDEYMKKFSLMSFIIKSSGFTSLYLLAFVYLGHVIACIYQLKYGTKYKKFPKWLDQWLKTRKQFGLWAFMFATIHVILSIMTINPQYSASWFKKTGNYTYGKMTLNGEMNTLTGVFTYLLLILVALSSINSIANSLNWNEWNFVQAKIGLFCLLLGSLHCFSMFYRQFSEMTQIDLVFILTRTKLIAIWLPCLVLILRFIFGYFRPLSKRIENIRNGQKVKIDKV</sequence>
<evidence type="ECO:0000256" key="12">
    <source>
        <dbReference type="ARBA" id="ARBA00048958"/>
    </source>
</evidence>
<feature type="domain" description="Ferric oxidoreductase" evidence="15">
    <location>
        <begin position="287"/>
        <end position="422"/>
    </location>
</feature>
<accession>A0A813XU63</accession>
<gene>
    <name evidence="17" type="ORF">OXX778_LOCUS10031</name>
</gene>
<feature type="transmembrane region" description="Helical" evidence="14">
    <location>
        <begin position="383"/>
        <end position="404"/>
    </location>
</feature>
<keyword evidence="9" id="KW-0560">Oxidoreductase</keyword>